<accession>A0A8A1LZH2</accession>
<gene>
    <name evidence="2" type="ORF">I7I51_09034</name>
</gene>
<sequence length="202" mass="22554">MYSGFEIPSNSLIKRPFMDPELHPQLLDHWLAHCCLVLISMLIHGLSLMEERSAQEDGHSAILKHLWNKVRDGVSRAFRPSAAFRLAVEGLTTICHIYASTEAPDSPPPVIDYFRGYDADNKNIDLLRLRSFTMSKKLQDKDLLGPTARDRVARIVGIMEPFVTYLNSVVMPDPPLGEDHTGDDIDGDSDHSESGEGANEPE</sequence>
<feature type="compositionally biased region" description="Basic and acidic residues" evidence="1">
    <location>
        <begin position="177"/>
        <end position="194"/>
    </location>
</feature>
<dbReference type="VEuPathDB" id="FungiDB:I7I51_09034"/>
<evidence type="ECO:0000313" key="2">
    <source>
        <dbReference type="EMBL" id="QSS59598.1"/>
    </source>
</evidence>
<reference evidence="2" key="1">
    <citation type="submission" date="2021-01" db="EMBL/GenBank/DDBJ databases">
        <title>Chromosome-level genome assembly of a human fungal pathogen reveals clustering of transcriptionally co-regulated genes.</title>
        <authorList>
            <person name="Voorhies M."/>
            <person name="Cohen S."/>
            <person name="Shea T.P."/>
            <person name="Petrus S."/>
            <person name="Munoz J.F."/>
            <person name="Poplawski S."/>
            <person name="Goldman W.E."/>
            <person name="Michael T."/>
            <person name="Cuomo C.A."/>
            <person name="Sil A."/>
            <person name="Beyhan S."/>
        </authorList>
    </citation>
    <scope>NUCLEOTIDE SEQUENCE</scope>
    <source>
        <strain evidence="2">WU24</strain>
    </source>
</reference>
<dbReference type="PANTHER" id="PTHR36452">
    <property type="entry name" value="CHROMOSOME 12, WHOLE GENOME SHOTGUN SEQUENCE"/>
    <property type="match status" value="1"/>
</dbReference>
<dbReference type="PANTHER" id="PTHR36452:SF1">
    <property type="entry name" value="DUF2461 DOMAIN-CONTAINING PROTEIN"/>
    <property type="match status" value="1"/>
</dbReference>
<protein>
    <submittedName>
        <fullName evidence="2">Uncharacterized protein</fullName>
    </submittedName>
</protein>
<name>A0A8A1LZH2_AJECA</name>
<dbReference type="AlphaFoldDB" id="A0A8A1LZH2"/>
<dbReference type="Pfam" id="PF09365">
    <property type="entry name" value="DUF2461"/>
    <property type="match status" value="1"/>
</dbReference>
<dbReference type="InterPro" id="IPR012808">
    <property type="entry name" value="CHP02453"/>
</dbReference>
<evidence type="ECO:0000313" key="3">
    <source>
        <dbReference type="Proteomes" id="UP000663671"/>
    </source>
</evidence>
<proteinExistence type="predicted"/>
<dbReference type="Proteomes" id="UP000663671">
    <property type="component" value="Chromosome 2"/>
</dbReference>
<evidence type="ECO:0000256" key="1">
    <source>
        <dbReference type="SAM" id="MobiDB-lite"/>
    </source>
</evidence>
<organism evidence="2 3">
    <name type="scientific">Ajellomyces capsulatus</name>
    <name type="common">Darling's disease fungus</name>
    <name type="synonym">Histoplasma capsulatum</name>
    <dbReference type="NCBI Taxonomy" id="5037"/>
    <lineage>
        <taxon>Eukaryota</taxon>
        <taxon>Fungi</taxon>
        <taxon>Dikarya</taxon>
        <taxon>Ascomycota</taxon>
        <taxon>Pezizomycotina</taxon>
        <taxon>Eurotiomycetes</taxon>
        <taxon>Eurotiomycetidae</taxon>
        <taxon>Onygenales</taxon>
        <taxon>Ajellomycetaceae</taxon>
        <taxon>Histoplasma</taxon>
    </lineage>
</organism>
<dbReference type="OrthoDB" id="2537769at2759"/>
<dbReference type="EMBL" id="CP069109">
    <property type="protein sequence ID" value="QSS59598.1"/>
    <property type="molecule type" value="Genomic_DNA"/>
</dbReference>
<feature type="region of interest" description="Disordered" evidence="1">
    <location>
        <begin position="173"/>
        <end position="202"/>
    </location>
</feature>